<accession>A0ABS7J6N5</accession>
<dbReference type="InterPro" id="IPR007948">
    <property type="entry name" value="DUF736"/>
</dbReference>
<protein>
    <submittedName>
        <fullName evidence="1">DUF736 domain-containing protein</fullName>
    </submittedName>
</protein>
<organism evidence="1 2">
    <name type="scientific">Qipengyuania qiaonensis</name>
    <dbReference type="NCBI Taxonomy" id="2867240"/>
    <lineage>
        <taxon>Bacteria</taxon>
        <taxon>Pseudomonadati</taxon>
        <taxon>Pseudomonadota</taxon>
        <taxon>Alphaproteobacteria</taxon>
        <taxon>Sphingomonadales</taxon>
        <taxon>Erythrobacteraceae</taxon>
        <taxon>Qipengyuania</taxon>
    </lineage>
</organism>
<gene>
    <name evidence="1" type="ORF">K3174_03775</name>
</gene>
<dbReference type="RefSeq" id="WP_221555694.1">
    <property type="nucleotide sequence ID" value="NZ_JAIGNO010000002.1"/>
</dbReference>
<reference evidence="1 2" key="1">
    <citation type="submission" date="2021-08" db="EMBL/GenBank/DDBJ databases">
        <title>Comparative Genomics Analysis of the Genus Qipengyuania Reveals Extensive Genetic Diversity and Metabolic Versatility, Including the Description of Fifteen Novel Species.</title>
        <authorList>
            <person name="Liu Y."/>
        </authorList>
    </citation>
    <scope>NUCLEOTIDE SEQUENCE [LARGE SCALE GENOMIC DNA]</scope>
    <source>
        <strain evidence="1 2">6D47A</strain>
    </source>
</reference>
<proteinExistence type="predicted"/>
<dbReference type="Pfam" id="PF05284">
    <property type="entry name" value="DUF736"/>
    <property type="match status" value="1"/>
</dbReference>
<dbReference type="EMBL" id="JAIGNO010000002">
    <property type="protein sequence ID" value="MBX7481635.1"/>
    <property type="molecule type" value="Genomic_DNA"/>
</dbReference>
<evidence type="ECO:0000313" key="2">
    <source>
        <dbReference type="Proteomes" id="UP000755104"/>
    </source>
</evidence>
<sequence>MTAIGTFHTTPEGFEGRLRTLTLDVPLTIVAEHPGDNDKAPTFRVFAGEGDETYEVGAGWTHVGEKAGEFIALVLDDPALPFSLRANLFAGDDGAHILTWTRPSRRKAKD</sequence>
<dbReference type="Proteomes" id="UP000755104">
    <property type="component" value="Unassembled WGS sequence"/>
</dbReference>
<comment type="caution">
    <text evidence="1">The sequence shown here is derived from an EMBL/GenBank/DDBJ whole genome shotgun (WGS) entry which is preliminary data.</text>
</comment>
<name>A0ABS7J6N5_9SPHN</name>
<keyword evidence="2" id="KW-1185">Reference proteome</keyword>
<evidence type="ECO:0000313" key="1">
    <source>
        <dbReference type="EMBL" id="MBX7481635.1"/>
    </source>
</evidence>